<feature type="transmembrane region" description="Helical" evidence="7">
    <location>
        <begin position="167"/>
        <end position="189"/>
    </location>
</feature>
<comment type="similarity">
    <text evidence="2">Belongs to the autoinducer-2 exporter (AI-2E) (TC 2.A.86) family.</text>
</comment>
<keyword evidence="6" id="KW-0175">Coiled coil</keyword>
<reference evidence="8" key="2">
    <citation type="submission" date="2020-09" db="EMBL/GenBank/DDBJ databases">
        <authorList>
            <person name="Sun Q."/>
            <person name="Kim S."/>
        </authorList>
    </citation>
    <scope>NUCLEOTIDE SEQUENCE</scope>
    <source>
        <strain evidence="8">KCTC 12988</strain>
    </source>
</reference>
<comment type="subcellular location">
    <subcellularLocation>
        <location evidence="1">Membrane</location>
        <topology evidence="1">Multi-pass membrane protein</topology>
    </subcellularLocation>
</comment>
<reference evidence="8" key="1">
    <citation type="journal article" date="2014" name="Int. J. Syst. Evol. Microbiol.">
        <title>Complete genome sequence of Corynebacterium casei LMG S-19264T (=DSM 44701T), isolated from a smear-ripened cheese.</title>
        <authorList>
            <consortium name="US DOE Joint Genome Institute (JGI-PGF)"/>
            <person name="Walter F."/>
            <person name="Albersmeier A."/>
            <person name="Kalinowski J."/>
            <person name="Ruckert C."/>
        </authorList>
    </citation>
    <scope>NUCLEOTIDE SEQUENCE</scope>
    <source>
        <strain evidence="8">KCTC 12988</strain>
    </source>
</reference>
<evidence type="ECO:0000256" key="5">
    <source>
        <dbReference type="ARBA" id="ARBA00023136"/>
    </source>
</evidence>
<evidence type="ECO:0000256" key="4">
    <source>
        <dbReference type="ARBA" id="ARBA00022989"/>
    </source>
</evidence>
<keyword evidence="4 7" id="KW-1133">Transmembrane helix</keyword>
<feature type="transmembrane region" description="Helical" evidence="7">
    <location>
        <begin position="37"/>
        <end position="54"/>
    </location>
</feature>
<evidence type="ECO:0000256" key="1">
    <source>
        <dbReference type="ARBA" id="ARBA00004141"/>
    </source>
</evidence>
<feature type="transmembrane region" description="Helical" evidence="7">
    <location>
        <begin position="288"/>
        <end position="306"/>
    </location>
</feature>
<feature type="transmembrane region" description="Helical" evidence="7">
    <location>
        <begin position="66"/>
        <end position="91"/>
    </location>
</feature>
<dbReference type="Proteomes" id="UP000644507">
    <property type="component" value="Unassembled WGS sequence"/>
</dbReference>
<keyword evidence="3 7" id="KW-0812">Transmembrane</keyword>
<feature type="transmembrane region" description="Helical" evidence="7">
    <location>
        <begin position="229"/>
        <end position="256"/>
    </location>
</feature>
<evidence type="ECO:0000256" key="7">
    <source>
        <dbReference type="SAM" id="Phobius"/>
    </source>
</evidence>
<sequence length="395" mass="43351">MMLNKGGYGEASGGLKLVFLIACTVIVIAGLKAAASIFVPVLLAFFIATVSFPITNWLREHRAPRWLAVLLTVLVDFAFLAGVVVIAVILVGDFGDKWTGTGANDPESYKSLVEQKIGDVSLFIVDQLEKRNFENARETVDNYFRTKALDQLEQIDFGQVWSLSTGVVGRVASFFGTSFFVMLMTIFMLTEARMYGRRLNAICEAKGPDFERLFSATRDIQRFLGIKTVISLITGFLAGFLCWVADLDFFILWGILAYALNYIPVVGSVIAGVPPTILALIVSGGPQAMAVATGYTAINVFLGNFVEPMMMGSRFGLSTLMVILSVMFWGWLWGPVGMLLAVPLTMLIKVAMLNSEDFRWLAVAMSKEDKARITERVQELKDAVKEADGAVVETP</sequence>
<feature type="coiled-coil region" evidence="6">
    <location>
        <begin position="363"/>
        <end position="390"/>
    </location>
</feature>
<dbReference type="Pfam" id="PF01594">
    <property type="entry name" value="AI-2E_transport"/>
    <property type="match status" value="1"/>
</dbReference>
<dbReference type="PANTHER" id="PTHR21716">
    <property type="entry name" value="TRANSMEMBRANE PROTEIN"/>
    <property type="match status" value="1"/>
</dbReference>
<comment type="caution">
    <text evidence="8">The sequence shown here is derived from an EMBL/GenBank/DDBJ whole genome shotgun (WGS) entry which is preliminary data.</text>
</comment>
<organism evidence="8 9">
    <name type="scientific">Roseibacillus persicicus</name>
    <dbReference type="NCBI Taxonomy" id="454148"/>
    <lineage>
        <taxon>Bacteria</taxon>
        <taxon>Pseudomonadati</taxon>
        <taxon>Verrucomicrobiota</taxon>
        <taxon>Verrucomicrobiia</taxon>
        <taxon>Verrucomicrobiales</taxon>
        <taxon>Verrucomicrobiaceae</taxon>
        <taxon>Roseibacillus</taxon>
    </lineage>
</organism>
<dbReference type="GO" id="GO:0016020">
    <property type="term" value="C:membrane"/>
    <property type="evidence" value="ECO:0007669"/>
    <property type="project" value="UniProtKB-SubCell"/>
</dbReference>
<accession>A0A918TKD7</accession>
<evidence type="ECO:0000313" key="8">
    <source>
        <dbReference type="EMBL" id="GHC51078.1"/>
    </source>
</evidence>
<evidence type="ECO:0000256" key="6">
    <source>
        <dbReference type="SAM" id="Coils"/>
    </source>
</evidence>
<proteinExistence type="inferred from homology"/>
<protein>
    <submittedName>
        <fullName evidence="8">Membrane protein</fullName>
    </submittedName>
</protein>
<evidence type="ECO:0000256" key="3">
    <source>
        <dbReference type="ARBA" id="ARBA00022692"/>
    </source>
</evidence>
<evidence type="ECO:0000313" key="9">
    <source>
        <dbReference type="Proteomes" id="UP000644507"/>
    </source>
</evidence>
<name>A0A918TKD7_9BACT</name>
<dbReference type="GO" id="GO:0055085">
    <property type="term" value="P:transmembrane transport"/>
    <property type="evidence" value="ECO:0007669"/>
    <property type="project" value="TreeGrafter"/>
</dbReference>
<dbReference type="RefSeq" id="WP_229809446.1">
    <property type="nucleotide sequence ID" value="NZ_BMXI01000006.1"/>
</dbReference>
<dbReference type="AlphaFoldDB" id="A0A918TKD7"/>
<feature type="transmembrane region" description="Helical" evidence="7">
    <location>
        <begin position="12"/>
        <end position="31"/>
    </location>
</feature>
<dbReference type="InterPro" id="IPR002549">
    <property type="entry name" value="AI-2E-like"/>
</dbReference>
<dbReference type="EMBL" id="BMXI01000006">
    <property type="protein sequence ID" value="GHC51078.1"/>
    <property type="molecule type" value="Genomic_DNA"/>
</dbReference>
<gene>
    <name evidence="8" type="primary">tqsA</name>
    <name evidence="8" type="ORF">GCM10007100_16570</name>
</gene>
<dbReference type="PANTHER" id="PTHR21716:SF64">
    <property type="entry name" value="AI-2 TRANSPORT PROTEIN TQSA"/>
    <property type="match status" value="1"/>
</dbReference>
<keyword evidence="9" id="KW-1185">Reference proteome</keyword>
<keyword evidence="5 7" id="KW-0472">Membrane</keyword>
<feature type="transmembrane region" description="Helical" evidence="7">
    <location>
        <begin position="326"/>
        <end position="348"/>
    </location>
</feature>
<evidence type="ECO:0000256" key="2">
    <source>
        <dbReference type="ARBA" id="ARBA00009773"/>
    </source>
</evidence>